<name>A0ABT2H5T3_9MICO</name>
<evidence type="ECO:0000256" key="1">
    <source>
        <dbReference type="SAM" id="SignalP"/>
    </source>
</evidence>
<accession>A0ABT2H5T3</accession>
<keyword evidence="1" id="KW-0732">Signal</keyword>
<feature type="chain" id="PRO_5047490354" evidence="1">
    <location>
        <begin position="39"/>
        <end position="656"/>
    </location>
</feature>
<dbReference type="InterPro" id="IPR051922">
    <property type="entry name" value="Bact_Sporulation_Assoc"/>
</dbReference>
<proteinExistence type="predicted"/>
<protein>
    <submittedName>
        <fullName evidence="2">Cell wall-binding repeat-containing protein</fullName>
    </submittedName>
</protein>
<comment type="caution">
    <text evidence="2">The sequence shown here is derived from an EMBL/GenBank/DDBJ whole genome shotgun (WGS) entry which is preliminary data.</text>
</comment>
<dbReference type="InterPro" id="IPR007253">
    <property type="entry name" value="Cell_wall-bd_2"/>
</dbReference>
<feature type="signal peptide" evidence="1">
    <location>
        <begin position="1"/>
        <end position="38"/>
    </location>
</feature>
<evidence type="ECO:0000313" key="3">
    <source>
        <dbReference type="Proteomes" id="UP001165586"/>
    </source>
</evidence>
<dbReference type="PANTHER" id="PTHR30032">
    <property type="entry name" value="N-ACETYLMURAMOYL-L-ALANINE AMIDASE-RELATED"/>
    <property type="match status" value="1"/>
</dbReference>
<dbReference type="PANTHER" id="PTHR30032:SF8">
    <property type="entry name" value="GERMINATION-SPECIFIC N-ACETYLMURAMOYL-L-ALANINE AMIDASE"/>
    <property type="match status" value="1"/>
</dbReference>
<reference evidence="2" key="1">
    <citation type="submission" date="2022-08" db="EMBL/GenBank/DDBJ databases">
        <authorList>
            <person name="Deng Y."/>
            <person name="Han X.-F."/>
            <person name="Zhang Y.-Q."/>
        </authorList>
    </citation>
    <scope>NUCLEOTIDE SEQUENCE</scope>
    <source>
        <strain evidence="2">CPCC 203386</strain>
    </source>
</reference>
<dbReference type="Gene3D" id="2.60.40.10">
    <property type="entry name" value="Immunoglobulins"/>
    <property type="match status" value="1"/>
</dbReference>
<keyword evidence="3" id="KW-1185">Reference proteome</keyword>
<evidence type="ECO:0000313" key="2">
    <source>
        <dbReference type="EMBL" id="MCS5735291.1"/>
    </source>
</evidence>
<dbReference type="InterPro" id="IPR013783">
    <property type="entry name" value="Ig-like_fold"/>
</dbReference>
<dbReference type="SUPFAM" id="SSF117074">
    <property type="entry name" value="Hypothetical protein PA1324"/>
    <property type="match status" value="1"/>
</dbReference>
<gene>
    <name evidence="2" type="ORF">N1032_16200</name>
</gene>
<dbReference type="Pfam" id="PF04122">
    <property type="entry name" value="CW_binding_2"/>
    <property type="match status" value="3"/>
</dbReference>
<dbReference type="Gene3D" id="3.40.50.12090">
    <property type="match status" value="1"/>
</dbReference>
<dbReference type="EMBL" id="JANLCJ010000006">
    <property type="protein sequence ID" value="MCS5735291.1"/>
    <property type="molecule type" value="Genomic_DNA"/>
</dbReference>
<dbReference type="Proteomes" id="UP001165586">
    <property type="component" value="Unassembled WGS sequence"/>
</dbReference>
<sequence>MLHALTISPRRLRLTAAILALTVAVAMGISSGATPAVAAGADTVSGTVTLGTTSSPAHAGEVTVNVWSGDQPGSDPSASTTTDAQGRFSVSGLSGDLQKVEYVYTGSAGFASAWWSTRARSDGWYSGSWGNAEWLHPVSAPGVKADFTLPLGASISGRVVRSDGTSIPNWVTLDGFVGLNPDGTTFGNGASLTTDDSGTYSFTGLLPGTYTVRFNDVSENPLYVPAWGGSSLESPLTQGSYALKPGDVLTGIDAVQFRYGHMSGTISCPGCEGEMARSGGYTIKRLNTSTGRWEYADSGFVSGNGSYSSNGLVPGRYRVSAGAFEVPNGFHAVSADSDLSEGGRIVVDAEMKAPSVTRIDGADRFEVSAHVAERFAKGVPVVYVASGLVFPDALSAGPAASREGGPLLLTLRDTVPPSVRAQIDRLDPHRIVVVGGPNSVAQSVLDDLKTLTTGTVERVSGDDRFSTSRAIAAYAFGDTGASGAYLATGLKFPDALSAGGAAAKNDVPVIVVNGQSNDLDADTSHLLDGLGTTSVTVVGGPASVSAGILDDLNARPGARAERIDGADRWEVSGNVNADGFDVSDTAVIAVGTNFPDALSGGALAGSLGASLFVVPGDCIPNATYYRIEGLDITSIVLLGGLNSLSPAIDQLTKCDY</sequence>
<organism evidence="2 3">
    <name type="scientific">Herbiconiux daphne</name>
    <dbReference type="NCBI Taxonomy" id="2970914"/>
    <lineage>
        <taxon>Bacteria</taxon>
        <taxon>Bacillati</taxon>
        <taxon>Actinomycetota</taxon>
        <taxon>Actinomycetes</taxon>
        <taxon>Micrococcales</taxon>
        <taxon>Microbacteriaceae</taxon>
        <taxon>Herbiconiux</taxon>
    </lineage>
</organism>
<dbReference type="RefSeq" id="WP_259540219.1">
    <property type="nucleotide sequence ID" value="NZ_JANLCJ010000006.1"/>
</dbReference>